<feature type="DNA-binding region" description="HMG box" evidence="4">
    <location>
        <begin position="192"/>
        <end position="260"/>
    </location>
</feature>
<feature type="compositionally biased region" description="Polar residues" evidence="5">
    <location>
        <begin position="28"/>
        <end position="49"/>
    </location>
</feature>
<dbReference type="PROSITE" id="PS50118">
    <property type="entry name" value="HMG_BOX_2"/>
    <property type="match status" value="4"/>
</dbReference>
<sequence length="625" mass="73311">MVSKKKRPLALEAEVMDCASKKVRLSDGASTSYSIAPVTNKSDRSNAGGSRSMKSKDTRDSIVKTEVEEEEIEEEEVDEDDMGQTHHTNQSNVDIPDWPEADLMELLKHIEKEIPQKDSLRFDSRADKLSWDNISFGVYSAEQCKEMWGKIQKRLRRFRLLREVLEDAKAWVSKPWTNFYRSQKQNRHPDMPRRPLSTYMLFYMEKKDKVARENPGLEMTGVSKCIAEMYKSLPAKKKQKYVDMAAAQRREYEQRLEEFYREHPNLIPKPVPSKDHKPGATVDSGPRKPTTPFKLFYADKENRHKNDPDFDRTELMERCKEQWRNMSDKKKVVWINWALEEEAKYQEELKSYMLENPNFVPTNVKTVLTKEEKNLKERVAGKPEKPPNSGYSLFSRIMLVSPEIKQVPSKERMSQISKLWKSMTESEKKKYQEQVNHMLDQYKLEYATYLESLPEDKRQEELQNNQPKRKPATLRPASSKTATKSSKINDIKKKGREVSDEKPLYKGEPEPPPVNAYQLFLKTFMTDASHIDPEYREKEAPRYWQMLPDADKAKHRKRLNDMKQKYIKDYEKFLKKIFCSSCGPKPPSQKNPVMPLIPVVYDQLMSIRGHVQVAVWCAQIEWNDE</sequence>
<dbReference type="InterPro" id="IPR036910">
    <property type="entry name" value="HMG_box_dom_sf"/>
</dbReference>
<feature type="compositionally biased region" description="Low complexity" evidence="5">
    <location>
        <begin position="477"/>
        <end position="486"/>
    </location>
</feature>
<dbReference type="SUPFAM" id="SSF47095">
    <property type="entry name" value="HMG-box"/>
    <property type="match status" value="4"/>
</dbReference>
<feature type="compositionally biased region" description="Acidic residues" evidence="5">
    <location>
        <begin position="67"/>
        <end position="82"/>
    </location>
</feature>
<gene>
    <name evidence="7" type="ORF">Cfor_10303</name>
</gene>
<comment type="subcellular location">
    <subcellularLocation>
        <location evidence="1">Nucleus</location>
    </subcellularLocation>
</comment>
<keyword evidence="8" id="KW-1185">Reference proteome</keyword>
<dbReference type="OrthoDB" id="498543at2759"/>
<proteinExistence type="predicted"/>
<feature type="domain" description="HMG box" evidence="6">
    <location>
        <begin position="384"/>
        <end position="450"/>
    </location>
</feature>
<dbReference type="InParanoid" id="A0A6L2PQP5"/>
<feature type="region of interest" description="Disordered" evidence="5">
    <location>
        <begin position="457"/>
        <end position="510"/>
    </location>
</feature>
<keyword evidence="3 4" id="KW-0539">Nucleus</keyword>
<evidence type="ECO:0000256" key="1">
    <source>
        <dbReference type="ARBA" id="ARBA00004123"/>
    </source>
</evidence>
<dbReference type="Proteomes" id="UP000502823">
    <property type="component" value="Unassembled WGS sequence"/>
</dbReference>
<evidence type="ECO:0000313" key="7">
    <source>
        <dbReference type="EMBL" id="GFG34941.1"/>
    </source>
</evidence>
<dbReference type="CDD" id="cd21998">
    <property type="entry name" value="HMG-box_UBF1_rpt1-like"/>
    <property type="match status" value="1"/>
</dbReference>
<dbReference type="PANTHER" id="PTHR46318">
    <property type="entry name" value="UPSTREAM BINDING TRANSCRIPTION FACTOR"/>
    <property type="match status" value="1"/>
</dbReference>
<dbReference type="AlphaFoldDB" id="A0A6L2PQP5"/>
<feature type="domain" description="HMG box" evidence="6">
    <location>
        <begin position="192"/>
        <end position="260"/>
    </location>
</feature>
<reference evidence="8" key="1">
    <citation type="submission" date="2020-01" db="EMBL/GenBank/DDBJ databases">
        <title>Draft genome sequence of the Termite Coptotermes fromosanus.</title>
        <authorList>
            <person name="Itakura S."/>
            <person name="Yosikawa Y."/>
            <person name="Umezawa K."/>
        </authorList>
    </citation>
    <scope>NUCLEOTIDE SEQUENCE [LARGE SCALE GENOMIC DNA]</scope>
</reference>
<dbReference type="CDD" id="cd22003">
    <property type="entry name" value="HMG-box_UBF1_rpt6-like"/>
    <property type="match status" value="1"/>
</dbReference>
<evidence type="ECO:0000256" key="2">
    <source>
        <dbReference type="ARBA" id="ARBA00023125"/>
    </source>
</evidence>
<evidence type="ECO:0000256" key="4">
    <source>
        <dbReference type="PROSITE-ProRule" id="PRU00267"/>
    </source>
</evidence>
<dbReference type="Pfam" id="PF00505">
    <property type="entry name" value="HMG_box"/>
    <property type="match status" value="2"/>
</dbReference>
<dbReference type="SMART" id="SM00398">
    <property type="entry name" value="HMG"/>
    <property type="match status" value="4"/>
</dbReference>
<feature type="region of interest" description="Disordered" evidence="5">
    <location>
        <begin position="21"/>
        <end position="96"/>
    </location>
</feature>
<feature type="domain" description="HMG box" evidence="6">
    <location>
        <begin position="286"/>
        <end position="353"/>
    </location>
</feature>
<evidence type="ECO:0000256" key="3">
    <source>
        <dbReference type="ARBA" id="ARBA00023242"/>
    </source>
</evidence>
<protein>
    <recommendedName>
        <fullName evidence="6">HMG box domain-containing protein</fullName>
    </recommendedName>
</protein>
<dbReference type="InterPro" id="IPR009071">
    <property type="entry name" value="HMG_box_dom"/>
</dbReference>
<keyword evidence="2 4" id="KW-0238">DNA-binding</keyword>
<feature type="DNA-binding region" description="HMG box" evidence="4">
    <location>
        <begin position="384"/>
        <end position="450"/>
    </location>
</feature>
<dbReference type="InterPro" id="IPR051762">
    <property type="entry name" value="UBF1"/>
</dbReference>
<feature type="region of interest" description="Disordered" evidence="5">
    <location>
        <begin position="265"/>
        <end position="293"/>
    </location>
</feature>
<feature type="compositionally biased region" description="Basic and acidic residues" evidence="5">
    <location>
        <begin position="54"/>
        <end position="66"/>
    </location>
</feature>
<feature type="DNA-binding region" description="HMG box" evidence="4">
    <location>
        <begin position="510"/>
        <end position="574"/>
    </location>
</feature>
<evidence type="ECO:0000256" key="5">
    <source>
        <dbReference type="SAM" id="MobiDB-lite"/>
    </source>
</evidence>
<feature type="domain" description="HMG box" evidence="6">
    <location>
        <begin position="510"/>
        <end position="574"/>
    </location>
</feature>
<dbReference type="Gene3D" id="1.10.30.10">
    <property type="entry name" value="High mobility group box domain"/>
    <property type="match status" value="4"/>
</dbReference>
<dbReference type="CDD" id="cd21999">
    <property type="entry name" value="HMG-box_UBF1_rpt2"/>
    <property type="match status" value="1"/>
</dbReference>
<comment type="caution">
    <text evidence="7">The sequence shown here is derived from an EMBL/GenBank/DDBJ whole genome shotgun (WGS) entry which is preliminary data.</text>
</comment>
<organism evidence="7 8">
    <name type="scientific">Coptotermes formosanus</name>
    <name type="common">Formosan subterranean termite</name>
    <dbReference type="NCBI Taxonomy" id="36987"/>
    <lineage>
        <taxon>Eukaryota</taxon>
        <taxon>Metazoa</taxon>
        <taxon>Ecdysozoa</taxon>
        <taxon>Arthropoda</taxon>
        <taxon>Hexapoda</taxon>
        <taxon>Insecta</taxon>
        <taxon>Pterygota</taxon>
        <taxon>Neoptera</taxon>
        <taxon>Polyneoptera</taxon>
        <taxon>Dictyoptera</taxon>
        <taxon>Blattodea</taxon>
        <taxon>Blattoidea</taxon>
        <taxon>Termitoidae</taxon>
        <taxon>Rhinotermitidae</taxon>
        <taxon>Coptotermes</taxon>
    </lineage>
</organism>
<evidence type="ECO:0000313" key="8">
    <source>
        <dbReference type="Proteomes" id="UP000502823"/>
    </source>
</evidence>
<name>A0A6L2PQP5_COPFO</name>
<feature type="compositionally biased region" description="Basic and acidic residues" evidence="5">
    <location>
        <begin position="487"/>
        <end position="509"/>
    </location>
</feature>
<evidence type="ECO:0000259" key="6">
    <source>
        <dbReference type="PROSITE" id="PS50118"/>
    </source>
</evidence>
<accession>A0A6L2PQP5</accession>
<dbReference type="EMBL" id="BLKM01011926">
    <property type="protein sequence ID" value="GFG34941.1"/>
    <property type="molecule type" value="Genomic_DNA"/>
</dbReference>
<dbReference type="GO" id="GO:0005634">
    <property type="term" value="C:nucleus"/>
    <property type="evidence" value="ECO:0007669"/>
    <property type="project" value="UniProtKB-SubCell"/>
</dbReference>
<feature type="DNA-binding region" description="HMG box" evidence="4">
    <location>
        <begin position="286"/>
        <end position="353"/>
    </location>
</feature>
<dbReference type="GO" id="GO:0003677">
    <property type="term" value="F:DNA binding"/>
    <property type="evidence" value="ECO:0007669"/>
    <property type="project" value="UniProtKB-UniRule"/>
</dbReference>
<dbReference type="PANTHER" id="PTHR46318:SF3">
    <property type="entry name" value="UPSTREAM BINDING TRANSCRIPTION FACTOR"/>
    <property type="match status" value="1"/>
</dbReference>